<evidence type="ECO:0000256" key="1">
    <source>
        <dbReference type="SAM" id="MobiDB-lite"/>
    </source>
</evidence>
<keyword evidence="3" id="KW-1185">Reference proteome</keyword>
<feature type="compositionally biased region" description="Low complexity" evidence="1">
    <location>
        <begin position="1"/>
        <end position="32"/>
    </location>
</feature>
<feature type="region of interest" description="Disordered" evidence="1">
    <location>
        <begin position="192"/>
        <end position="215"/>
    </location>
</feature>
<reference evidence="2 3" key="1">
    <citation type="submission" date="2018-10" db="EMBL/GenBank/DDBJ databases">
        <title>Draft genome sequence of Aquitalea MWU14-2217 isolated from a wild cranberry bog in Provincetown, Massachusetts.</title>
        <authorList>
            <person name="Ebadzadsahrai G."/>
            <person name="Soby S."/>
        </authorList>
    </citation>
    <scope>NUCLEOTIDE SEQUENCE [LARGE SCALE GENOMIC DNA]</scope>
    <source>
        <strain evidence="2 3">MWU14-2217</strain>
    </source>
</reference>
<keyword evidence="2" id="KW-0378">Hydrolase</keyword>
<dbReference type="GO" id="GO:0008233">
    <property type="term" value="F:peptidase activity"/>
    <property type="evidence" value="ECO:0007669"/>
    <property type="project" value="UniProtKB-KW"/>
</dbReference>
<name>A0A454JKY9_9NEIS</name>
<evidence type="ECO:0000313" key="2">
    <source>
        <dbReference type="EMBL" id="RMD00061.1"/>
    </source>
</evidence>
<gene>
    <name evidence="2" type="ORF">EAY64_05545</name>
</gene>
<sequence>MTTETAATDTGTTQDTGASTTTEATTAPAEGTVLTGTDAQTSQTAETPAESTSEATTKADDKPALKAPEKYEFKAQEGKELSPVVLAEFEKIARELDLSQEGAQKMLDSVAPQIEAAQQAAHQQMVNDWADKAKTDKEFGGDKLQENLAIAKKALEAFGTPELTEVLNKTGLGNHPEVIRAFYRAGQKISSAPFVPAGKPAGTEQSASNKLYPSK</sequence>
<feature type="region of interest" description="Disordered" evidence="1">
    <location>
        <begin position="1"/>
        <end position="78"/>
    </location>
</feature>
<feature type="compositionally biased region" description="Basic and acidic residues" evidence="1">
    <location>
        <begin position="57"/>
        <end position="78"/>
    </location>
</feature>
<dbReference type="RefSeq" id="WP_103523791.1">
    <property type="nucleotide sequence ID" value="NZ_JAIZDC010000001.1"/>
</dbReference>
<dbReference type="AlphaFoldDB" id="A0A454JKY9"/>
<accession>A0A454JKY9</accession>
<proteinExistence type="predicted"/>
<feature type="compositionally biased region" description="Polar residues" evidence="1">
    <location>
        <begin position="203"/>
        <end position="215"/>
    </location>
</feature>
<keyword evidence="2" id="KW-0645">Protease</keyword>
<dbReference type="OrthoDB" id="9131103at2"/>
<dbReference type="Proteomes" id="UP000274139">
    <property type="component" value="Unassembled WGS sequence"/>
</dbReference>
<dbReference type="GO" id="GO:0006508">
    <property type="term" value="P:proteolysis"/>
    <property type="evidence" value="ECO:0007669"/>
    <property type="project" value="UniProtKB-KW"/>
</dbReference>
<comment type="caution">
    <text evidence="2">The sequence shown here is derived from an EMBL/GenBank/DDBJ whole genome shotgun (WGS) entry which is preliminary data.</text>
</comment>
<dbReference type="EMBL" id="RFAR01000019">
    <property type="protein sequence ID" value="RMD00061.1"/>
    <property type="molecule type" value="Genomic_DNA"/>
</dbReference>
<organism evidence="2 3">
    <name type="scientific">Aquitalea palustris</name>
    <dbReference type="NCBI Taxonomy" id="2480983"/>
    <lineage>
        <taxon>Bacteria</taxon>
        <taxon>Pseudomonadati</taxon>
        <taxon>Pseudomonadota</taxon>
        <taxon>Betaproteobacteria</taxon>
        <taxon>Neisseriales</taxon>
        <taxon>Chromobacteriaceae</taxon>
        <taxon>Aquitalea</taxon>
    </lineage>
</organism>
<evidence type="ECO:0000313" key="3">
    <source>
        <dbReference type="Proteomes" id="UP000274139"/>
    </source>
</evidence>
<feature type="compositionally biased region" description="Low complexity" evidence="1">
    <location>
        <begin position="41"/>
        <end position="56"/>
    </location>
</feature>
<protein>
    <submittedName>
        <fullName evidence="2">Protease</fullName>
    </submittedName>
</protein>